<sequence>MVKPTTLFLLVALLVFFVGKTSYLVTPSKKIKKVNRMDRSCGKSVRTI</sequence>
<accession>A0AAV5LVD7</accession>
<dbReference type="Proteomes" id="UP001054252">
    <property type="component" value="Unassembled WGS sequence"/>
</dbReference>
<evidence type="ECO:0000313" key="1">
    <source>
        <dbReference type="EMBL" id="GKV40407.1"/>
    </source>
</evidence>
<protein>
    <submittedName>
        <fullName evidence="1">Uncharacterized protein</fullName>
    </submittedName>
</protein>
<name>A0AAV5LVD7_9ROSI</name>
<dbReference type="AlphaFoldDB" id="A0AAV5LVD7"/>
<organism evidence="1 2">
    <name type="scientific">Rubroshorea leprosula</name>
    <dbReference type="NCBI Taxonomy" id="152421"/>
    <lineage>
        <taxon>Eukaryota</taxon>
        <taxon>Viridiplantae</taxon>
        <taxon>Streptophyta</taxon>
        <taxon>Embryophyta</taxon>
        <taxon>Tracheophyta</taxon>
        <taxon>Spermatophyta</taxon>
        <taxon>Magnoliopsida</taxon>
        <taxon>eudicotyledons</taxon>
        <taxon>Gunneridae</taxon>
        <taxon>Pentapetalae</taxon>
        <taxon>rosids</taxon>
        <taxon>malvids</taxon>
        <taxon>Malvales</taxon>
        <taxon>Dipterocarpaceae</taxon>
        <taxon>Rubroshorea</taxon>
    </lineage>
</organism>
<proteinExistence type="predicted"/>
<keyword evidence="2" id="KW-1185">Reference proteome</keyword>
<comment type="caution">
    <text evidence="1">The sequence shown here is derived from an EMBL/GenBank/DDBJ whole genome shotgun (WGS) entry which is preliminary data.</text>
</comment>
<evidence type="ECO:0000313" key="2">
    <source>
        <dbReference type="Proteomes" id="UP001054252"/>
    </source>
</evidence>
<reference evidence="1 2" key="1">
    <citation type="journal article" date="2021" name="Commun. Biol.">
        <title>The genome of Shorea leprosula (Dipterocarpaceae) highlights the ecological relevance of drought in aseasonal tropical rainforests.</title>
        <authorList>
            <person name="Ng K.K.S."/>
            <person name="Kobayashi M.J."/>
            <person name="Fawcett J.A."/>
            <person name="Hatakeyama M."/>
            <person name="Paape T."/>
            <person name="Ng C.H."/>
            <person name="Ang C.C."/>
            <person name="Tnah L.H."/>
            <person name="Lee C.T."/>
            <person name="Nishiyama T."/>
            <person name="Sese J."/>
            <person name="O'Brien M.J."/>
            <person name="Copetti D."/>
            <person name="Mohd Noor M.I."/>
            <person name="Ong R.C."/>
            <person name="Putra M."/>
            <person name="Sireger I.Z."/>
            <person name="Indrioko S."/>
            <person name="Kosugi Y."/>
            <person name="Izuno A."/>
            <person name="Isagi Y."/>
            <person name="Lee S.L."/>
            <person name="Shimizu K.K."/>
        </authorList>
    </citation>
    <scope>NUCLEOTIDE SEQUENCE [LARGE SCALE GENOMIC DNA]</scope>
    <source>
        <strain evidence="1">214</strain>
    </source>
</reference>
<dbReference type="EMBL" id="BPVZ01000141">
    <property type="protein sequence ID" value="GKV40407.1"/>
    <property type="molecule type" value="Genomic_DNA"/>
</dbReference>
<gene>
    <name evidence="1" type="ORF">SLEP1_g48058</name>
</gene>